<evidence type="ECO:0000313" key="1">
    <source>
        <dbReference type="EMBL" id="KAI4377441.1"/>
    </source>
</evidence>
<gene>
    <name evidence="1" type="ORF">MLD38_015064</name>
</gene>
<sequence length="94" mass="10553">MLPSDLLPGHHAYSHVNTARDESSIPSWTNSTRGILNGRRGKDQQRITFPKSKERMRHLGRKSQLKQSTLKSSRWACGKSGTGPLLSDIRGKKK</sequence>
<dbReference type="EMBL" id="CM042883">
    <property type="protein sequence ID" value="KAI4377441.1"/>
    <property type="molecule type" value="Genomic_DNA"/>
</dbReference>
<comment type="caution">
    <text evidence="1">The sequence shown here is derived from an EMBL/GenBank/DDBJ whole genome shotgun (WGS) entry which is preliminary data.</text>
</comment>
<keyword evidence="2" id="KW-1185">Reference proteome</keyword>
<name>A0ACB9RGR4_9MYRT</name>
<reference evidence="2" key="1">
    <citation type="journal article" date="2023" name="Front. Plant Sci.">
        <title>Chromosomal-level genome assembly of Melastoma candidum provides insights into trichome evolution.</title>
        <authorList>
            <person name="Zhong Y."/>
            <person name="Wu W."/>
            <person name="Sun C."/>
            <person name="Zou P."/>
            <person name="Liu Y."/>
            <person name="Dai S."/>
            <person name="Zhou R."/>
        </authorList>
    </citation>
    <scope>NUCLEOTIDE SEQUENCE [LARGE SCALE GENOMIC DNA]</scope>
</reference>
<organism evidence="1 2">
    <name type="scientific">Melastoma candidum</name>
    <dbReference type="NCBI Taxonomy" id="119954"/>
    <lineage>
        <taxon>Eukaryota</taxon>
        <taxon>Viridiplantae</taxon>
        <taxon>Streptophyta</taxon>
        <taxon>Embryophyta</taxon>
        <taxon>Tracheophyta</taxon>
        <taxon>Spermatophyta</taxon>
        <taxon>Magnoliopsida</taxon>
        <taxon>eudicotyledons</taxon>
        <taxon>Gunneridae</taxon>
        <taxon>Pentapetalae</taxon>
        <taxon>rosids</taxon>
        <taxon>malvids</taxon>
        <taxon>Myrtales</taxon>
        <taxon>Melastomataceae</taxon>
        <taxon>Melastomatoideae</taxon>
        <taxon>Melastomateae</taxon>
        <taxon>Melastoma</taxon>
    </lineage>
</organism>
<dbReference type="Proteomes" id="UP001057402">
    <property type="component" value="Chromosome 4"/>
</dbReference>
<accession>A0ACB9RGR4</accession>
<proteinExistence type="predicted"/>
<protein>
    <submittedName>
        <fullName evidence="1">Uncharacterized protein</fullName>
    </submittedName>
</protein>
<evidence type="ECO:0000313" key="2">
    <source>
        <dbReference type="Proteomes" id="UP001057402"/>
    </source>
</evidence>